<feature type="compositionally biased region" description="Basic and acidic residues" evidence="7">
    <location>
        <begin position="15"/>
        <end position="28"/>
    </location>
</feature>
<keyword evidence="10" id="KW-1185">Reference proteome</keyword>
<keyword evidence="5 8" id="KW-1133">Transmembrane helix</keyword>
<accession>A0A5N6V822</accession>
<keyword evidence="4 8" id="KW-0812">Transmembrane</keyword>
<feature type="region of interest" description="Disordered" evidence="7">
    <location>
        <begin position="531"/>
        <end position="551"/>
    </location>
</feature>
<evidence type="ECO:0000313" key="10">
    <source>
        <dbReference type="Proteomes" id="UP000326950"/>
    </source>
</evidence>
<evidence type="ECO:0000256" key="6">
    <source>
        <dbReference type="ARBA" id="ARBA00023136"/>
    </source>
</evidence>
<name>A0A5N6V822_ASPTM</name>
<feature type="transmembrane region" description="Helical" evidence="8">
    <location>
        <begin position="219"/>
        <end position="240"/>
    </location>
</feature>
<evidence type="ECO:0000256" key="3">
    <source>
        <dbReference type="ARBA" id="ARBA00022475"/>
    </source>
</evidence>
<reference evidence="9 10" key="1">
    <citation type="submission" date="2019-04" db="EMBL/GenBank/DDBJ databases">
        <title>Friends and foes A comparative genomics study of 23 Aspergillus species from section Flavi.</title>
        <authorList>
            <consortium name="DOE Joint Genome Institute"/>
            <person name="Kjaerbolling I."/>
            <person name="Vesth T."/>
            <person name="Frisvad J.C."/>
            <person name="Nybo J.L."/>
            <person name="Theobald S."/>
            <person name="Kildgaard S."/>
            <person name="Isbrandt T."/>
            <person name="Kuo A."/>
            <person name="Sato A."/>
            <person name="Lyhne E.K."/>
            <person name="Kogle M.E."/>
            <person name="Wiebenga A."/>
            <person name="Kun R.S."/>
            <person name="Lubbers R.J."/>
            <person name="Makela M.R."/>
            <person name="Barry K."/>
            <person name="Chovatia M."/>
            <person name="Clum A."/>
            <person name="Daum C."/>
            <person name="Haridas S."/>
            <person name="He G."/>
            <person name="LaButti K."/>
            <person name="Lipzen A."/>
            <person name="Mondo S."/>
            <person name="Riley R."/>
            <person name="Salamov A."/>
            <person name="Simmons B.A."/>
            <person name="Magnuson J.K."/>
            <person name="Henrissat B."/>
            <person name="Mortensen U.H."/>
            <person name="Larsen T.O."/>
            <person name="Devries R.P."/>
            <person name="Grigoriev I.V."/>
            <person name="Machida M."/>
            <person name="Baker S.E."/>
            <person name="Andersen M.R."/>
        </authorList>
    </citation>
    <scope>NUCLEOTIDE SEQUENCE [LARGE SCALE GENOMIC DNA]</scope>
    <source>
        <strain evidence="9 10">CBS 117626</strain>
    </source>
</reference>
<dbReference type="Proteomes" id="UP000326950">
    <property type="component" value="Unassembled WGS sequence"/>
</dbReference>
<feature type="transmembrane region" description="Helical" evidence="8">
    <location>
        <begin position="366"/>
        <end position="389"/>
    </location>
</feature>
<dbReference type="OrthoDB" id="2119662at2759"/>
<dbReference type="PANTHER" id="PTHR43549:SF2">
    <property type="entry name" value="MULTIDRUG RESISTANCE PROTEIN NORM-RELATED"/>
    <property type="match status" value="1"/>
</dbReference>
<feature type="transmembrane region" description="Helical" evidence="8">
    <location>
        <begin position="462"/>
        <end position="487"/>
    </location>
</feature>
<feature type="transmembrane region" description="Helical" evidence="8">
    <location>
        <begin position="36"/>
        <end position="54"/>
    </location>
</feature>
<evidence type="ECO:0000256" key="8">
    <source>
        <dbReference type="SAM" id="Phobius"/>
    </source>
</evidence>
<dbReference type="AlphaFoldDB" id="A0A5N6V822"/>
<gene>
    <name evidence="9" type="ORF">BDV40DRAFT_296064</name>
</gene>
<proteinExistence type="predicted"/>
<sequence length="565" mass="63028">MTPPKTGITNCTRLTDPEQRQEADESPRPRSWNRETYFVSLIFNLGAFALPALYNTLSKLWIANIDSSQVVTTDIYTYIGVIVEVLNDGLPRSAWLTIGDKSNRFVSSRLSLSYTIIVVQTVLGTIMTVIFLASSNSLAAAFMPVEVRQTSLTYVRISSIKALSSALETAVSCCTRALDHPDVPLFISSTKFVVNIILDLLILSKFHPGSFQPTVNMQAWIRVACDMSSALCGLGYFLYLSLKLQRSEPRGQSVKPSVESLKTLIRPSSYTFAESAIRNAIYLWLVSRIVLLGEDYATAWGVFNTIRWGLVMVPVQALEQSTLTFVGHNWGVWRERVGVTIRHPKATKSDIVEICRPAFTSCGIALVFEVIICIALSVRGIQGFAYYLSGSTVVAQITQRIWKQIDWTYIFYGLNYQLAAILLAASPRWYLYQALGSNFLWMLPWAIFATVMSVTQSTAWTYYAIIFGGALVFDFIDVSITLAIWALRLSWGRVKLLDVFSLQFMVIVDKFSSLAGRKRAALSVLLSPSFTSPSEISTTDKKKGSNDLPPCSNSFKRYLPRCKTG</sequence>
<dbReference type="GO" id="GO:0005886">
    <property type="term" value="C:plasma membrane"/>
    <property type="evidence" value="ECO:0007669"/>
    <property type="project" value="UniProtKB-SubCell"/>
</dbReference>
<dbReference type="InterPro" id="IPR052031">
    <property type="entry name" value="Membrane_Transporter-Flippase"/>
</dbReference>
<feature type="transmembrane region" description="Helical" evidence="8">
    <location>
        <begin position="438"/>
        <end position="456"/>
    </location>
</feature>
<feature type="transmembrane region" description="Helical" evidence="8">
    <location>
        <begin position="112"/>
        <end position="133"/>
    </location>
</feature>
<evidence type="ECO:0000313" key="9">
    <source>
        <dbReference type="EMBL" id="KAE8167034.1"/>
    </source>
</evidence>
<feature type="transmembrane region" description="Helical" evidence="8">
    <location>
        <begin position="409"/>
        <end position="431"/>
    </location>
</feature>
<dbReference type="PANTHER" id="PTHR43549">
    <property type="entry name" value="MULTIDRUG RESISTANCE PROTEIN YPNP-RELATED"/>
    <property type="match status" value="1"/>
</dbReference>
<comment type="subcellular location">
    <subcellularLocation>
        <location evidence="1">Cell membrane</location>
        <topology evidence="1">Multi-pass membrane protein</topology>
    </subcellularLocation>
</comment>
<evidence type="ECO:0000256" key="4">
    <source>
        <dbReference type="ARBA" id="ARBA00022692"/>
    </source>
</evidence>
<evidence type="ECO:0000256" key="5">
    <source>
        <dbReference type="ARBA" id="ARBA00022989"/>
    </source>
</evidence>
<evidence type="ECO:0000256" key="7">
    <source>
        <dbReference type="SAM" id="MobiDB-lite"/>
    </source>
</evidence>
<organism evidence="9 10">
    <name type="scientific">Aspergillus tamarii</name>
    <dbReference type="NCBI Taxonomy" id="41984"/>
    <lineage>
        <taxon>Eukaryota</taxon>
        <taxon>Fungi</taxon>
        <taxon>Dikarya</taxon>
        <taxon>Ascomycota</taxon>
        <taxon>Pezizomycotina</taxon>
        <taxon>Eurotiomycetes</taxon>
        <taxon>Eurotiomycetidae</taxon>
        <taxon>Eurotiales</taxon>
        <taxon>Aspergillaceae</taxon>
        <taxon>Aspergillus</taxon>
        <taxon>Aspergillus subgen. Circumdati</taxon>
    </lineage>
</organism>
<evidence type="ECO:0000256" key="1">
    <source>
        <dbReference type="ARBA" id="ARBA00004651"/>
    </source>
</evidence>
<keyword evidence="3" id="KW-1003">Cell membrane</keyword>
<feature type="region of interest" description="Disordered" evidence="7">
    <location>
        <begin position="1"/>
        <end position="29"/>
    </location>
</feature>
<keyword evidence="6 8" id="KW-0472">Membrane</keyword>
<keyword evidence="2" id="KW-0813">Transport</keyword>
<protein>
    <submittedName>
        <fullName evidence="9">Uncharacterized protein</fullName>
    </submittedName>
</protein>
<dbReference type="EMBL" id="ML738591">
    <property type="protein sequence ID" value="KAE8167034.1"/>
    <property type="molecule type" value="Genomic_DNA"/>
</dbReference>
<evidence type="ECO:0000256" key="2">
    <source>
        <dbReference type="ARBA" id="ARBA00022448"/>
    </source>
</evidence>